<evidence type="ECO:0000313" key="4">
    <source>
        <dbReference type="EMBL" id="USW47141.1"/>
    </source>
</evidence>
<reference evidence="4" key="1">
    <citation type="submission" date="2022-06" db="EMBL/GenBank/DDBJ databases">
        <title>Complete genome sequences of two strains of the flax pathogen Septoria linicola.</title>
        <authorList>
            <person name="Lapalu N."/>
            <person name="Simon A."/>
            <person name="Demenou B."/>
            <person name="Paumier D."/>
            <person name="Guillot M.-P."/>
            <person name="Gout L."/>
            <person name="Valade R."/>
        </authorList>
    </citation>
    <scope>NUCLEOTIDE SEQUENCE</scope>
    <source>
        <strain evidence="4">SE15195</strain>
    </source>
</reference>
<dbReference type="InterPro" id="IPR018713">
    <property type="entry name" value="MPAB/Lcp_cat_dom"/>
</dbReference>
<evidence type="ECO:0000256" key="1">
    <source>
        <dbReference type="SAM" id="MobiDB-lite"/>
    </source>
</evidence>
<dbReference type="AlphaFoldDB" id="A0A9Q9ALS3"/>
<keyword evidence="2" id="KW-0472">Membrane</keyword>
<feature type="domain" description="ER-bound oxygenase mpaB/mpaB'/Rubber oxygenase catalytic" evidence="3">
    <location>
        <begin position="137"/>
        <end position="365"/>
    </location>
</feature>
<feature type="transmembrane region" description="Helical" evidence="2">
    <location>
        <begin position="366"/>
        <end position="385"/>
    </location>
</feature>
<accession>A0A9Q9ALS3</accession>
<dbReference type="PANTHER" id="PTHR37539">
    <property type="entry name" value="SECRETED PROTEIN-RELATED"/>
    <property type="match status" value="1"/>
</dbReference>
<dbReference type="OrthoDB" id="6361347at2759"/>
<organism evidence="4 5">
    <name type="scientific">Septoria linicola</name>
    <dbReference type="NCBI Taxonomy" id="215465"/>
    <lineage>
        <taxon>Eukaryota</taxon>
        <taxon>Fungi</taxon>
        <taxon>Dikarya</taxon>
        <taxon>Ascomycota</taxon>
        <taxon>Pezizomycotina</taxon>
        <taxon>Dothideomycetes</taxon>
        <taxon>Dothideomycetidae</taxon>
        <taxon>Mycosphaerellales</taxon>
        <taxon>Mycosphaerellaceae</taxon>
        <taxon>Septoria</taxon>
    </lineage>
</organism>
<dbReference type="Pfam" id="PF09995">
    <property type="entry name" value="MPAB_Lcp_cat"/>
    <property type="match status" value="1"/>
</dbReference>
<evidence type="ECO:0000259" key="3">
    <source>
        <dbReference type="Pfam" id="PF09995"/>
    </source>
</evidence>
<dbReference type="PANTHER" id="PTHR37539:SF1">
    <property type="entry name" value="ER-BOUND OXYGENASE MPAB_MPAB'_RUBBER OXYGENASE CATALYTIC DOMAIN-CONTAINING PROTEIN"/>
    <property type="match status" value="1"/>
</dbReference>
<protein>
    <submittedName>
        <fullName evidence="4">ER-bound oxygenase mpaB/mpaB'/Rubber oxygenase, catalytic domain, rubber oxygenase Lcp</fullName>
    </submittedName>
</protein>
<keyword evidence="2" id="KW-1133">Transmembrane helix</keyword>
<dbReference type="Proteomes" id="UP001056384">
    <property type="component" value="Chromosome 1"/>
</dbReference>
<evidence type="ECO:0000313" key="5">
    <source>
        <dbReference type="Proteomes" id="UP001056384"/>
    </source>
</evidence>
<keyword evidence="5" id="KW-1185">Reference proteome</keyword>
<dbReference type="EMBL" id="CP099418">
    <property type="protein sequence ID" value="USW47141.1"/>
    <property type="molecule type" value="Genomic_DNA"/>
</dbReference>
<feature type="region of interest" description="Disordered" evidence="1">
    <location>
        <begin position="55"/>
        <end position="83"/>
    </location>
</feature>
<gene>
    <name evidence="4" type="ORF">Slin15195_G004600</name>
</gene>
<dbReference type="GO" id="GO:0016491">
    <property type="term" value="F:oxidoreductase activity"/>
    <property type="evidence" value="ECO:0007669"/>
    <property type="project" value="InterPro"/>
</dbReference>
<keyword evidence="2" id="KW-0812">Transmembrane</keyword>
<feature type="transmembrane region" description="Helical" evidence="2">
    <location>
        <begin position="455"/>
        <end position="474"/>
    </location>
</feature>
<name>A0A9Q9ALS3_9PEZI</name>
<sequence length="483" mass="55015">MAWPNPFYRRTANTREAWGYRFEQDELHLTPEQCQPLKHSYDTIAEEVLDRLNEISPPPQKQLPRNNGHFSAVGTHGPRADDDAKQELKLPQRDLYAILKEHADSDDLLGRFWREVNEVPDWVDWDQIQRGQDVFYRYGGACLTGLAYQSLLGGMGAARVVETLARTGGFSTKVARGRLFETTQHILQCTKSLESMQPGGDGFASTIRVRLLHAAVRQRIMKLRASRPEYYDVENWGVPINDLDCLATIATFSASLIWLSLPRQGIFVRQQEAEDYVALWRYIGHVIGCPPRYFDNTGQAKRLMETLLFNEINPTHTSKVLANNIIKSLEGQPPGYASADFLVVSARWLNGNELCDELGLPRPSPYYWALMMGQCLFFVAFCYSYRMIPYLDRRKIETLKEVFYSVIVHSKYGLRGQETTFSLKYVPEYSTITSMGECEEAKSTYSHVESRNLKTFVVGIGFLGVGGWIGYKVVSGIASRLLW</sequence>
<evidence type="ECO:0000256" key="2">
    <source>
        <dbReference type="SAM" id="Phobius"/>
    </source>
</evidence>
<dbReference type="InterPro" id="IPR037473">
    <property type="entry name" value="Lcp-like"/>
</dbReference>
<proteinExistence type="predicted"/>